<name>A0A0B7MS63_9FIRM</name>
<evidence type="ECO:0000313" key="2">
    <source>
        <dbReference type="EMBL" id="CEO90522.1"/>
    </source>
</evidence>
<evidence type="ECO:0000313" key="3">
    <source>
        <dbReference type="Proteomes" id="UP000046155"/>
    </source>
</evidence>
<gene>
    <name evidence="2" type="ORF">SSCH_930001</name>
</gene>
<dbReference type="EMBL" id="CDRZ01000295">
    <property type="protein sequence ID" value="CEO90522.1"/>
    <property type="molecule type" value="Genomic_DNA"/>
</dbReference>
<protein>
    <submittedName>
        <fullName evidence="2">Uncharacterized protein</fullName>
    </submittedName>
</protein>
<evidence type="ECO:0000256" key="1">
    <source>
        <dbReference type="SAM" id="MobiDB-lite"/>
    </source>
</evidence>
<dbReference type="Proteomes" id="UP000046155">
    <property type="component" value="Unassembled WGS sequence"/>
</dbReference>
<feature type="region of interest" description="Disordered" evidence="1">
    <location>
        <begin position="1"/>
        <end position="110"/>
    </location>
</feature>
<sequence length="221" mass="24313">MPHCKLKCKLTNDKKPDKNITLQSSESEDASDIMELKPEPEPAEPTKEPEKEEAASENKEPKSTANSNTPATNSTKTPKTSSNTGNKNKTPSPPPTSAPTPAPAPSRPTAYVAPSTHHFYAIEGSSMPGNKKYAEFSIIMDCVNHQTGQYDAELYKLQLQELRTVILPVLGEDITNKIIQAAERKTHENITIYEAFETDTKKVDIGSTPGYSLVHFKSWAK</sequence>
<organism evidence="2 3">
    <name type="scientific">Syntrophaceticus schinkii</name>
    <dbReference type="NCBI Taxonomy" id="499207"/>
    <lineage>
        <taxon>Bacteria</taxon>
        <taxon>Bacillati</taxon>
        <taxon>Bacillota</taxon>
        <taxon>Clostridia</taxon>
        <taxon>Thermoanaerobacterales</taxon>
        <taxon>Thermoanaerobacterales Family III. Incertae Sedis</taxon>
        <taxon>Syntrophaceticus</taxon>
    </lineage>
</organism>
<feature type="compositionally biased region" description="Basic and acidic residues" evidence="1">
    <location>
        <begin position="34"/>
        <end position="62"/>
    </location>
</feature>
<dbReference type="RefSeq" id="WP_044666268.1">
    <property type="nucleotide sequence ID" value="NZ_CDRZ01000295.1"/>
</dbReference>
<dbReference type="AlphaFoldDB" id="A0A0B7MS63"/>
<reference evidence="3" key="1">
    <citation type="submission" date="2015-01" db="EMBL/GenBank/DDBJ databases">
        <authorList>
            <person name="Manzoor Shahid"/>
            <person name="Zubair Saima"/>
        </authorList>
    </citation>
    <scope>NUCLEOTIDE SEQUENCE [LARGE SCALE GENOMIC DNA]</scope>
    <source>
        <strain evidence="3">Sp3</strain>
    </source>
</reference>
<accession>A0A0B7MS63</accession>
<feature type="compositionally biased region" description="Pro residues" evidence="1">
    <location>
        <begin position="91"/>
        <end position="106"/>
    </location>
</feature>
<keyword evidence="3" id="KW-1185">Reference proteome</keyword>
<proteinExistence type="predicted"/>
<feature type="compositionally biased region" description="Low complexity" evidence="1">
    <location>
        <begin position="63"/>
        <end position="90"/>
    </location>
</feature>